<accession>A0A8J2U017</accession>
<evidence type="ECO:0000256" key="3">
    <source>
        <dbReference type="ARBA" id="ARBA00023315"/>
    </source>
</evidence>
<organism evidence="5 6">
    <name type="scientific">Sediminivirga luteola</name>
    <dbReference type="NCBI Taxonomy" id="1774748"/>
    <lineage>
        <taxon>Bacteria</taxon>
        <taxon>Bacillati</taxon>
        <taxon>Actinomycetota</taxon>
        <taxon>Actinomycetes</taxon>
        <taxon>Micrococcales</taxon>
        <taxon>Brevibacteriaceae</taxon>
        <taxon>Sediminivirga</taxon>
    </lineage>
</organism>
<dbReference type="GO" id="GO:0008914">
    <property type="term" value="F:leucyl-tRNA--protein transferase activity"/>
    <property type="evidence" value="ECO:0007669"/>
    <property type="project" value="UniProtKB-UniRule"/>
</dbReference>
<dbReference type="HAMAP" id="MF_00688">
    <property type="entry name" value="Leu_Phe_trans"/>
    <property type="match status" value="1"/>
</dbReference>
<dbReference type="Gene3D" id="3.30.70.3550">
    <property type="entry name" value="Leucyl/phenylalanyl-tRNA-protein transferase, N-terminal domain"/>
    <property type="match status" value="1"/>
</dbReference>
<gene>
    <name evidence="4 5" type="primary">aat</name>
    <name evidence="5" type="ORF">GCM10011333_27250</name>
</gene>
<dbReference type="Proteomes" id="UP000616114">
    <property type="component" value="Unassembled WGS sequence"/>
</dbReference>
<dbReference type="PANTHER" id="PTHR30098:SF2">
    <property type="entry name" value="LEUCYL_PHENYLALANYL-TRNA--PROTEIN TRANSFERASE"/>
    <property type="match status" value="1"/>
</dbReference>
<comment type="subcellular location">
    <subcellularLocation>
        <location evidence="4">Cytoplasm</location>
    </subcellularLocation>
</comment>
<dbReference type="EC" id="2.3.2.6" evidence="4"/>
<dbReference type="InterPro" id="IPR042221">
    <property type="entry name" value="Leu/Phe-tRNA_Trfase_N"/>
</dbReference>
<dbReference type="GO" id="GO:0005737">
    <property type="term" value="C:cytoplasm"/>
    <property type="evidence" value="ECO:0007669"/>
    <property type="project" value="UniProtKB-SubCell"/>
</dbReference>
<evidence type="ECO:0000313" key="6">
    <source>
        <dbReference type="Proteomes" id="UP000616114"/>
    </source>
</evidence>
<dbReference type="InterPro" id="IPR016181">
    <property type="entry name" value="Acyl_CoA_acyltransferase"/>
</dbReference>
<keyword evidence="1 4" id="KW-0963">Cytoplasm</keyword>
<comment type="caution">
    <text evidence="5">The sequence shown here is derived from an EMBL/GenBank/DDBJ whole genome shotgun (WGS) entry which is preliminary data.</text>
</comment>
<dbReference type="NCBIfam" id="TIGR00667">
    <property type="entry name" value="aat"/>
    <property type="match status" value="1"/>
</dbReference>
<keyword evidence="3 4" id="KW-0012">Acyltransferase</keyword>
<proteinExistence type="inferred from homology"/>
<keyword evidence="6" id="KW-1185">Reference proteome</keyword>
<evidence type="ECO:0000256" key="2">
    <source>
        <dbReference type="ARBA" id="ARBA00022679"/>
    </source>
</evidence>
<protein>
    <recommendedName>
        <fullName evidence="4">Leucyl/phenylalanyl-tRNA--protein transferase</fullName>
        <ecNumber evidence="4">2.3.2.6</ecNumber>
    </recommendedName>
    <alternativeName>
        <fullName evidence="4">L/F-transferase</fullName>
    </alternativeName>
    <alternativeName>
        <fullName evidence="4">Leucyltransferase</fullName>
    </alternativeName>
    <alternativeName>
        <fullName evidence="4">Phenyalanyltransferase</fullName>
    </alternativeName>
</protein>
<comment type="catalytic activity">
    <reaction evidence="4">
        <text>L-phenylalanyl-tRNA(Phe) + an N-terminal L-alpha-aminoacyl-[protein] = an N-terminal L-phenylalanyl-L-alpha-aminoacyl-[protein] + tRNA(Phe)</text>
        <dbReference type="Rhea" id="RHEA:43632"/>
        <dbReference type="Rhea" id="RHEA-COMP:9668"/>
        <dbReference type="Rhea" id="RHEA-COMP:9699"/>
        <dbReference type="Rhea" id="RHEA-COMP:10636"/>
        <dbReference type="Rhea" id="RHEA-COMP:10637"/>
        <dbReference type="ChEBI" id="CHEBI:78442"/>
        <dbReference type="ChEBI" id="CHEBI:78531"/>
        <dbReference type="ChEBI" id="CHEBI:78597"/>
        <dbReference type="ChEBI" id="CHEBI:83561"/>
        <dbReference type="EC" id="2.3.2.6"/>
    </reaction>
</comment>
<dbReference type="RefSeq" id="WP_188551450.1">
    <property type="nucleotide sequence ID" value="NZ_BMFY01000013.1"/>
</dbReference>
<reference evidence="5" key="1">
    <citation type="journal article" date="2014" name="Int. J. Syst. Evol. Microbiol.">
        <title>Complete genome sequence of Corynebacterium casei LMG S-19264T (=DSM 44701T), isolated from a smear-ripened cheese.</title>
        <authorList>
            <consortium name="US DOE Joint Genome Institute (JGI-PGF)"/>
            <person name="Walter F."/>
            <person name="Albersmeier A."/>
            <person name="Kalinowski J."/>
            <person name="Ruckert C."/>
        </authorList>
    </citation>
    <scope>NUCLEOTIDE SEQUENCE</scope>
    <source>
        <strain evidence="5">CGMCC 1.12785</strain>
    </source>
</reference>
<dbReference type="InterPro" id="IPR004616">
    <property type="entry name" value="Leu/Phe-tRNA_Trfase"/>
</dbReference>
<reference evidence="5" key="2">
    <citation type="submission" date="2020-09" db="EMBL/GenBank/DDBJ databases">
        <authorList>
            <person name="Sun Q."/>
            <person name="Zhou Y."/>
        </authorList>
    </citation>
    <scope>NUCLEOTIDE SEQUENCE</scope>
    <source>
        <strain evidence="5">CGMCC 1.12785</strain>
    </source>
</reference>
<dbReference type="Pfam" id="PF03588">
    <property type="entry name" value="Leu_Phe_trans"/>
    <property type="match status" value="1"/>
</dbReference>
<comment type="catalytic activity">
    <reaction evidence="4">
        <text>N-terminal L-lysyl-[protein] + L-leucyl-tRNA(Leu) = N-terminal L-leucyl-L-lysyl-[protein] + tRNA(Leu) + H(+)</text>
        <dbReference type="Rhea" id="RHEA:12340"/>
        <dbReference type="Rhea" id="RHEA-COMP:9613"/>
        <dbReference type="Rhea" id="RHEA-COMP:9622"/>
        <dbReference type="Rhea" id="RHEA-COMP:12670"/>
        <dbReference type="Rhea" id="RHEA-COMP:12671"/>
        <dbReference type="ChEBI" id="CHEBI:15378"/>
        <dbReference type="ChEBI" id="CHEBI:65249"/>
        <dbReference type="ChEBI" id="CHEBI:78442"/>
        <dbReference type="ChEBI" id="CHEBI:78494"/>
        <dbReference type="ChEBI" id="CHEBI:133043"/>
        <dbReference type="EC" id="2.3.2.6"/>
    </reaction>
</comment>
<dbReference type="InterPro" id="IPR042203">
    <property type="entry name" value="Leu/Phe-tRNA_Trfase_C"/>
</dbReference>
<evidence type="ECO:0000313" key="5">
    <source>
        <dbReference type="EMBL" id="GGA22805.1"/>
    </source>
</evidence>
<keyword evidence="2 4" id="KW-0808">Transferase</keyword>
<evidence type="ECO:0000256" key="4">
    <source>
        <dbReference type="HAMAP-Rule" id="MF_00688"/>
    </source>
</evidence>
<dbReference type="SUPFAM" id="SSF55729">
    <property type="entry name" value="Acyl-CoA N-acyltransferases (Nat)"/>
    <property type="match status" value="1"/>
</dbReference>
<comment type="similarity">
    <text evidence="4">Belongs to the L/F-transferase family.</text>
</comment>
<evidence type="ECO:0000256" key="1">
    <source>
        <dbReference type="ARBA" id="ARBA00022490"/>
    </source>
</evidence>
<dbReference type="AlphaFoldDB" id="A0A8J2U017"/>
<comment type="function">
    <text evidence="4">Functions in the N-end rule pathway of protein degradation where it conjugates Leu, Phe and, less efficiently, Met from aminoacyl-tRNAs to the N-termini of proteins containing an N-terminal arginine or lysine.</text>
</comment>
<comment type="catalytic activity">
    <reaction evidence="4">
        <text>N-terminal L-arginyl-[protein] + L-leucyl-tRNA(Leu) = N-terminal L-leucyl-L-arginyl-[protein] + tRNA(Leu) + H(+)</text>
        <dbReference type="Rhea" id="RHEA:50416"/>
        <dbReference type="Rhea" id="RHEA-COMP:9613"/>
        <dbReference type="Rhea" id="RHEA-COMP:9622"/>
        <dbReference type="Rhea" id="RHEA-COMP:12672"/>
        <dbReference type="Rhea" id="RHEA-COMP:12673"/>
        <dbReference type="ChEBI" id="CHEBI:15378"/>
        <dbReference type="ChEBI" id="CHEBI:64719"/>
        <dbReference type="ChEBI" id="CHEBI:78442"/>
        <dbReference type="ChEBI" id="CHEBI:78494"/>
        <dbReference type="ChEBI" id="CHEBI:133044"/>
        <dbReference type="EC" id="2.3.2.6"/>
    </reaction>
</comment>
<dbReference type="PANTHER" id="PTHR30098">
    <property type="entry name" value="LEUCYL/PHENYLALANYL-TRNA--PROTEIN TRANSFERASE"/>
    <property type="match status" value="1"/>
</dbReference>
<dbReference type="Gene3D" id="3.40.630.70">
    <property type="entry name" value="Leucyl/phenylalanyl-tRNA-protein transferase, C-terminal domain"/>
    <property type="match status" value="1"/>
</dbReference>
<dbReference type="GO" id="GO:0030163">
    <property type="term" value="P:protein catabolic process"/>
    <property type="evidence" value="ECO:0007669"/>
    <property type="project" value="UniProtKB-UniRule"/>
</dbReference>
<dbReference type="EMBL" id="BMFY01000013">
    <property type="protein sequence ID" value="GGA22805.1"/>
    <property type="molecule type" value="Genomic_DNA"/>
</dbReference>
<name>A0A8J2U017_9MICO</name>
<sequence>MAEDLSEIRALTARLDPAQVLSAYRAGLFPMGLGEQGAPPYAWWAPEYRGVLLPGRLKVSASLARSVRRFDYTVDRAFGEVIRACADPSREGGWIDAGIIDVYTRLHEQGWAHSVEVWHEGRLVGGLYGIGMGSFFAGESMFHRARDASKAALVELVRILEAQFGNIWLIDTQWSTPHLASLGVSELHRWDYLPRMHAAIAGGDSRNSHNWHTPQMNFYAP</sequence>